<evidence type="ECO:0000256" key="2">
    <source>
        <dbReference type="ARBA" id="ARBA00022519"/>
    </source>
</evidence>
<dbReference type="GO" id="GO:0004713">
    <property type="term" value="F:protein tyrosine kinase activity"/>
    <property type="evidence" value="ECO:0007669"/>
    <property type="project" value="TreeGrafter"/>
</dbReference>
<comment type="subcellular location">
    <subcellularLocation>
        <location evidence="1">Cell inner membrane</location>
        <topology evidence="1">Multi-pass membrane protein</topology>
    </subcellularLocation>
</comment>
<feature type="transmembrane region" description="Helical" evidence="3">
    <location>
        <begin position="101"/>
        <end position="120"/>
    </location>
</feature>
<dbReference type="Gene3D" id="3.30.1890.10">
    <property type="entry name" value="FepE-like"/>
    <property type="match status" value="1"/>
</dbReference>
<proteinExistence type="predicted"/>
<sequence length="133" mass="14987">MRIKQIQEALRYAEQADVTKPQVQQTQDVTQDTMVLLGSDALKSMIEHESTRPLVFSSNYYQTKQNLLDIGNLKIETASIHAYRYVMKPTLPVRRDSPKKAIVLVLAVLLGGMIGAGVVLGRNALRDYREKTQ</sequence>
<dbReference type="AlphaFoldDB" id="A0A078L7J3"/>
<organism evidence="4">
    <name type="scientific">Citrobacter koseri</name>
    <name type="common">Citrobacter diversus</name>
    <dbReference type="NCBI Taxonomy" id="545"/>
    <lineage>
        <taxon>Bacteria</taxon>
        <taxon>Pseudomonadati</taxon>
        <taxon>Pseudomonadota</taxon>
        <taxon>Gammaproteobacteria</taxon>
        <taxon>Enterobacterales</taxon>
        <taxon>Enterobacteriaceae</taxon>
        <taxon>Citrobacter</taxon>
    </lineage>
</organism>
<dbReference type="PANTHER" id="PTHR32309">
    <property type="entry name" value="TYROSINE-PROTEIN KINASE"/>
    <property type="match status" value="1"/>
</dbReference>
<accession>A0A078L7J3</accession>
<name>A0A078L7J3_CITKO</name>
<dbReference type="SUPFAM" id="SSF160355">
    <property type="entry name" value="Bacterial polysaccharide co-polymerase-like"/>
    <property type="match status" value="1"/>
</dbReference>
<dbReference type="InterPro" id="IPR050445">
    <property type="entry name" value="Bact_polysacc_biosynth/exp"/>
</dbReference>
<dbReference type="PATRIC" id="fig|545.12.peg.779"/>
<keyword evidence="2" id="KW-1003">Cell membrane</keyword>
<keyword evidence="3" id="KW-0472">Membrane</keyword>
<keyword evidence="3" id="KW-0812">Transmembrane</keyword>
<dbReference type="GO" id="GO:0005886">
    <property type="term" value="C:plasma membrane"/>
    <property type="evidence" value="ECO:0007669"/>
    <property type="project" value="UniProtKB-SubCell"/>
</dbReference>
<evidence type="ECO:0000256" key="3">
    <source>
        <dbReference type="SAM" id="Phobius"/>
    </source>
</evidence>
<protein>
    <submittedName>
        <fullName evidence="4">Chain length determinant protein</fullName>
    </submittedName>
</protein>
<reference evidence="4" key="1">
    <citation type="submission" date="2014-06" db="EMBL/GenBank/DDBJ databases">
        <authorList>
            <person name="Urmite Genomes Urmite Genomes"/>
        </authorList>
    </citation>
    <scope>NUCLEOTIDE SEQUENCE</scope>
</reference>
<gene>
    <name evidence="4" type="primary">wzzB_2</name>
    <name evidence="4" type="ORF">BN1086_00779</name>
</gene>
<evidence type="ECO:0000256" key="1">
    <source>
        <dbReference type="ARBA" id="ARBA00004429"/>
    </source>
</evidence>
<keyword evidence="2" id="KW-0997">Cell inner membrane</keyword>
<dbReference type="PANTHER" id="PTHR32309:SF29">
    <property type="entry name" value="CHAIN LENGTH DETERMINANT PROTEIN"/>
    <property type="match status" value="1"/>
</dbReference>
<keyword evidence="3" id="KW-1133">Transmembrane helix</keyword>
<evidence type="ECO:0000313" key="4">
    <source>
        <dbReference type="EMBL" id="CDZ82695.1"/>
    </source>
</evidence>
<dbReference type="EMBL" id="LK931336">
    <property type="protein sequence ID" value="CDZ82695.1"/>
    <property type="molecule type" value="Genomic_DNA"/>
</dbReference>